<name>X1Q545_9ZZZZ</name>
<reference evidence="1" key="1">
    <citation type="journal article" date="2014" name="Front. Microbiol.">
        <title>High frequency of phylogenetically diverse reductive dehalogenase-homologous genes in deep subseafloor sedimentary metagenomes.</title>
        <authorList>
            <person name="Kawai M."/>
            <person name="Futagami T."/>
            <person name="Toyoda A."/>
            <person name="Takaki Y."/>
            <person name="Nishi S."/>
            <person name="Hori S."/>
            <person name="Arai W."/>
            <person name="Tsubouchi T."/>
            <person name="Morono Y."/>
            <person name="Uchiyama I."/>
            <person name="Ito T."/>
            <person name="Fujiyama A."/>
            <person name="Inagaki F."/>
            <person name="Takami H."/>
        </authorList>
    </citation>
    <scope>NUCLEOTIDE SEQUENCE</scope>
    <source>
        <strain evidence="1">Expedition CK06-06</strain>
    </source>
</reference>
<protein>
    <submittedName>
        <fullName evidence="1">Uncharacterized protein</fullName>
    </submittedName>
</protein>
<evidence type="ECO:0000313" key="1">
    <source>
        <dbReference type="EMBL" id="GAI46200.1"/>
    </source>
</evidence>
<dbReference type="AlphaFoldDB" id="X1Q545"/>
<dbReference type="EMBL" id="BARV01024384">
    <property type="protein sequence ID" value="GAI46200.1"/>
    <property type="molecule type" value="Genomic_DNA"/>
</dbReference>
<gene>
    <name evidence="1" type="ORF">S06H3_39818</name>
</gene>
<accession>X1Q545</accession>
<comment type="caution">
    <text evidence="1">The sequence shown here is derived from an EMBL/GenBank/DDBJ whole genome shotgun (WGS) entry which is preliminary data.</text>
</comment>
<proteinExistence type="predicted"/>
<sequence length="64" mass="7297">MSTRLDEFRVCPACGYKRGFHSSFKKEKNGIKLIFICPNCGASFDIGLIENRIQELNPVRGNNY</sequence>
<organism evidence="1">
    <name type="scientific">marine sediment metagenome</name>
    <dbReference type="NCBI Taxonomy" id="412755"/>
    <lineage>
        <taxon>unclassified sequences</taxon>
        <taxon>metagenomes</taxon>
        <taxon>ecological metagenomes</taxon>
    </lineage>
</organism>